<comment type="catalytic activity">
    <reaction evidence="8">
        <text>L-threonyl-[protein] + ATP = O-phospho-L-threonyl-[protein] + ADP + H(+)</text>
        <dbReference type="Rhea" id="RHEA:46608"/>
        <dbReference type="Rhea" id="RHEA-COMP:11060"/>
        <dbReference type="Rhea" id="RHEA-COMP:11605"/>
        <dbReference type="ChEBI" id="CHEBI:15378"/>
        <dbReference type="ChEBI" id="CHEBI:30013"/>
        <dbReference type="ChEBI" id="CHEBI:30616"/>
        <dbReference type="ChEBI" id="CHEBI:61977"/>
        <dbReference type="ChEBI" id="CHEBI:456216"/>
        <dbReference type="EC" id="2.7.11.1"/>
    </reaction>
</comment>
<dbReference type="PANTHER" id="PTHR27001:SF939">
    <property type="entry name" value="INTERLEUKIN 1 RECEPTOR ASSOCIATED KINASE 1"/>
    <property type="match status" value="1"/>
</dbReference>
<comment type="catalytic activity">
    <reaction evidence="9">
        <text>L-seryl-[protein] + ATP = O-phospho-L-seryl-[protein] + ADP + H(+)</text>
        <dbReference type="Rhea" id="RHEA:17989"/>
        <dbReference type="Rhea" id="RHEA-COMP:9863"/>
        <dbReference type="Rhea" id="RHEA-COMP:11604"/>
        <dbReference type="ChEBI" id="CHEBI:15378"/>
        <dbReference type="ChEBI" id="CHEBI:29999"/>
        <dbReference type="ChEBI" id="CHEBI:30616"/>
        <dbReference type="ChEBI" id="CHEBI:83421"/>
        <dbReference type="ChEBI" id="CHEBI:456216"/>
        <dbReference type="EC" id="2.7.11.1"/>
    </reaction>
</comment>
<dbReference type="EMBL" id="KQ434889">
    <property type="protein sequence ID" value="KZC10301.1"/>
    <property type="molecule type" value="Genomic_DNA"/>
</dbReference>
<dbReference type="PROSITE" id="PS00107">
    <property type="entry name" value="PROTEIN_KINASE_ATP"/>
    <property type="match status" value="1"/>
</dbReference>
<evidence type="ECO:0000256" key="2">
    <source>
        <dbReference type="ARBA" id="ARBA00012513"/>
    </source>
</evidence>
<dbReference type="CDD" id="cd08307">
    <property type="entry name" value="Death_Pelle"/>
    <property type="match status" value="1"/>
</dbReference>
<evidence type="ECO:0000256" key="6">
    <source>
        <dbReference type="ARBA" id="ARBA00022777"/>
    </source>
</evidence>
<evidence type="ECO:0000256" key="4">
    <source>
        <dbReference type="ARBA" id="ARBA00022679"/>
    </source>
</evidence>
<dbReference type="PROSITE" id="PS00108">
    <property type="entry name" value="PROTEIN_KINASE_ST"/>
    <property type="match status" value="1"/>
</dbReference>
<dbReference type="Gene3D" id="3.30.200.20">
    <property type="entry name" value="Phosphorylase Kinase, domain 1"/>
    <property type="match status" value="1"/>
</dbReference>
<dbReference type="AlphaFoldDB" id="A0A154PEP2"/>
<dbReference type="CDD" id="cd14066">
    <property type="entry name" value="STKc_IRAK"/>
    <property type="match status" value="1"/>
</dbReference>
<dbReference type="InterPro" id="IPR037924">
    <property type="entry name" value="Pelle_death"/>
</dbReference>
<dbReference type="PROSITE" id="PS50011">
    <property type="entry name" value="PROTEIN_KINASE_DOM"/>
    <property type="match status" value="1"/>
</dbReference>
<keyword evidence="7 10" id="KW-0067">ATP-binding</keyword>
<gene>
    <name evidence="13" type="ORF">WN55_01417</name>
</gene>
<evidence type="ECO:0000256" key="7">
    <source>
        <dbReference type="ARBA" id="ARBA00022840"/>
    </source>
</evidence>
<evidence type="ECO:0000256" key="10">
    <source>
        <dbReference type="PROSITE-ProRule" id="PRU10141"/>
    </source>
</evidence>
<accession>A0A154PEP2</accession>
<keyword evidence="14" id="KW-1185">Reference proteome</keyword>
<dbReference type="InterPro" id="IPR017441">
    <property type="entry name" value="Protein_kinase_ATP_BS"/>
</dbReference>
<dbReference type="OrthoDB" id="4062651at2759"/>
<dbReference type="SMART" id="SM00220">
    <property type="entry name" value="S_TKc"/>
    <property type="match status" value="1"/>
</dbReference>
<protein>
    <recommendedName>
        <fullName evidence="2">non-specific serine/threonine protein kinase</fullName>
        <ecNumber evidence="2">2.7.11.1</ecNumber>
    </recommendedName>
</protein>
<dbReference type="Gene3D" id="1.10.533.10">
    <property type="entry name" value="Death Domain, Fas"/>
    <property type="match status" value="1"/>
</dbReference>
<sequence>MSSSSCTDNVKYIYQLPFFERSELCKILNQNDKWEELAGVWMKYDVLTIQGLRKEKNPTDELLTMWGHHNHTVLELFVLLSRMQHYQSMVPLKPFVDEKFHKLLYNGEEPNVPKIIVEAHTKEASHKILNQPMQAVQIGITPSNSNNLLVASLAAASPLAGSLQHSRTSGKNNNNVAIPCTEATLPHASYNELSTATNEWNKHNILGKGGFGTVYRGTWKNTDVAIKKIEKRGADSDESYVLQLQQSLREIKILNSCPHENILSLYAYSLDGRAPCLVYQLMKNGSLEDRLLVKQKTQPLTWIQRHEIAKGTARGLQYLHTIGGKPLIHGDIKSANILLDKNFEPRIGDFGLAREGPEKDSMKVSKIHGTRPYLPEEFLHGRKLSTKVDTYSYGIVLFELATGLSAYDDTRLENKFLKEFIDSWEDKDLHLLIDIKAGEKDKQVYNNLMVLGKWCANHMAQNRPEMDYVFKKLNDL</sequence>
<dbReference type="InterPro" id="IPR011029">
    <property type="entry name" value="DEATH-like_dom_sf"/>
</dbReference>
<name>A0A154PEP2_DUFNO</name>
<dbReference type="SUPFAM" id="SSF56112">
    <property type="entry name" value="Protein kinase-like (PK-like)"/>
    <property type="match status" value="1"/>
</dbReference>
<evidence type="ECO:0000256" key="8">
    <source>
        <dbReference type="ARBA" id="ARBA00047899"/>
    </source>
</evidence>
<evidence type="ECO:0000256" key="1">
    <source>
        <dbReference type="ARBA" id="ARBA00008718"/>
    </source>
</evidence>
<evidence type="ECO:0000313" key="13">
    <source>
        <dbReference type="EMBL" id="KZC10301.1"/>
    </source>
</evidence>
<dbReference type="Gene3D" id="1.10.510.10">
    <property type="entry name" value="Transferase(Phosphotransferase) domain 1"/>
    <property type="match status" value="1"/>
</dbReference>
<keyword evidence="3 11" id="KW-0723">Serine/threonine-protein kinase</keyword>
<feature type="domain" description="Protein kinase" evidence="12">
    <location>
        <begin position="200"/>
        <end position="476"/>
    </location>
</feature>
<feature type="binding site" evidence="10">
    <location>
        <position position="228"/>
    </location>
    <ligand>
        <name>ATP</name>
        <dbReference type="ChEBI" id="CHEBI:30616"/>
    </ligand>
</feature>
<keyword evidence="4" id="KW-0808">Transferase</keyword>
<dbReference type="Proteomes" id="UP000076502">
    <property type="component" value="Unassembled WGS sequence"/>
</dbReference>
<evidence type="ECO:0000256" key="11">
    <source>
        <dbReference type="RuleBase" id="RU000304"/>
    </source>
</evidence>
<organism evidence="13 14">
    <name type="scientific">Dufourea novaeangliae</name>
    <name type="common">Sweat bee</name>
    <dbReference type="NCBI Taxonomy" id="178035"/>
    <lineage>
        <taxon>Eukaryota</taxon>
        <taxon>Metazoa</taxon>
        <taxon>Ecdysozoa</taxon>
        <taxon>Arthropoda</taxon>
        <taxon>Hexapoda</taxon>
        <taxon>Insecta</taxon>
        <taxon>Pterygota</taxon>
        <taxon>Neoptera</taxon>
        <taxon>Endopterygota</taxon>
        <taxon>Hymenoptera</taxon>
        <taxon>Apocrita</taxon>
        <taxon>Aculeata</taxon>
        <taxon>Apoidea</taxon>
        <taxon>Anthophila</taxon>
        <taxon>Halictidae</taxon>
        <taxon>Rophitinae</taxon>
        <taxon>Dufourea</taxon>
    </lineage>
</organism>
<evidence type="ECO:0000256" key="3">
    <source>
        <dbReference type="ARBA" id="ARBA00022527"/>
    </source>
</evidence>
<evidence type="ECO:0000313" key="14">
    <source>
        <dbReference type="Proteomes" id="UP000076502"/>
    </source>
</evidence>
<comment type="similarity">
    <text evidence="1">Belongs to the protein kinase superfamily. TKL Ser/Thr protein kinase family. Pelle subfamily.</text>
</comment>
<dbReference type="InterPro" id="IPR008271">
    <property type="entry name" value="Ser/Thr_kinase_AS"/>
</dbReference>
<dbReference type="PANTHER" id="PTHR27001">
    <property type="entry name" value="OS01G0253100 PROTEIN"/>
    <property type="match status" value="1"/>
</dbReference>
<keyword evidence="6 13" id="KW-0418">Kinase</keyword>
<dbReference type="GO" id="GO:0005524">
    <property type="term" value="F:ATP binding"/>
    <property type="evidence" value="ECO:0007669"/>
    <property type="project" value="UniProtKB-UniRule"/>
</dbReference>
<evidence type="ECO:0000259" key="12">
    <source>
        <dbReference type="PROSITE" id="PS50011"/>
    </source>
</evidence>
<proteinExistence type="inferred from homology"/>
<dbReference type="STRING" id="178035.A0A154PEP2"/>
<dbReference type="FunFam" id="1.10.510.10:FF:000754">
    <property type="entry name" value="Interleukin-1 receptor-associated kinase"/>
    <property type="match status" value="1"/>
</dbReference>
<evidence type="ECO:0000256" key="5">
    <source>
        <dbReference type="ARBA" id="ARBA00022741"/>
    </source>
</evidence>
<dbReference type="EC" id="2.7.11.1" evidence="2"/>
<dbReference type="GO" id="GO:0004674">
    <property type="term" value="F:protein serine/threonine kinase activity"/>
    <property type="evidence" value="ECO:0007669"/>
    <property type="project" value="UniProtKB-KW"/>
</dbReference>
<keyword evidence="5 10" id="KW-0547">Nucleotide-binding</keyword>
<dbReference type="Pfam" id="PF00069">
    <property type="entry name" value="Pkinase"/>
    <property type="match status" value="1"/>
</dbReference>
<dbReference type="InterPro" id="IPR000719">
    <property type="entry name" value="Prot_kinase_dom"/>
</dbReference>
<dbReference type="InterPro" id="IPR011009">
    <property type="entry name" value="Kinase-like_dom_sf"/>
</dbReference>
<dbReference type="SUPFAM" id="SSF47986">
    <property type="entry name" value="DEATH domain"/>
    <property type="match status" value="1"/>
</dbReference>
<dbReference type="GO" id="GO:0005886">
    <property type="term" value="C:plasma membrane"/>
    <property type="evidence" value="ECO:0007669"/>
    <property type="project" value="TreeGrafter"/>
</dbReference>
<evidence type="ECO:0000256" key="9">
    <source>
        <dbReference type="ARBA" id="ARBA00048679"/>
    </source>
</evidence>
<reference evidence="13 14" key="1">
    <citation type="submission" date="2015-07" db="EMBL/GenBank/DDBJ databases">
        <title>The genome of Dufourea novaeangliae.</title>
        <authorList>
            <person name="Pan H."/>
            <person name="Kapheim K."/>
        </authorList>
    </citation>
    <scope>NUCLEOTIDE SEQUENCE [LARGE SCALE GENOMIC DNA]</scope>
    <source>
        <strain evidence="13">0120121106</strain>
        <tissue evidence="13">Whole body</tissue>
    </source>
</reference>